<evidence type="ECO:0000313" key="15">
    <source>
        <dbReference type="Proteomes" id="UP000001732"/>
    </source>
</evidence>
<dbReference type="SMART" id="SM00840">
    <property type="entry name" value="DALR_2"/>
    <property type="match status" value="1"/>
</dbReference>
<dbReference type="OrthoDB" id="9815130at2"/>
<dbReference type="GO" id="GO:0005524">
    <property type="term" value="F:ATP binding"/>
    <property type="evidence" value="ECO:0007669"/>
    <property type="project" value="UniProtKB-UniRule"/>
</dbReference>
<evidence type="ECO:0000256" key="1">
    <source>
        <dbReference type="ARBA" id="ARBA00004496"/>
    </source>
</evidence>
<dbReference type="GO" id="GO:0006423">
    <property type="term" value="P:cysteinyl-tRNA aminoacylation"/>
    <property type="evidence" value="ECO:0007669"/>
    <property type="project" value="UniProtKB-UniRule"/>
</dbReference>
<dbReference type="HOGENOM" id="CLU_013528_0_1_9"/>
<evidence type="ECO:0000256" key="10">
    <source>
        <dbReference type="ARBA" id="ARBA00022917"/>
    </source>
</evidence>
<dbReference type="GO" id="GO:0004817">
    <property type="term" value="F:cysteine-tRNA ligase activity"/>
    <property type="evidence" value="ECO:0007669"/>
    <property type="project" value="UniProtKB-UniRule"/>
</dbReference>
<keyword evidence="5 12" id="KW-0436">Ligase</keyword>
<comment type="similarity">
    <text evidence="2 12">Belongs to the class-I aminoacyl-tRNA synthetase family.</text>
</comment>
<dbReference type="SUPFAM" id="SSF52374">
    <property type="entry name" value="Nucleotidylyl transferase"/>
    <property type="match status" value="1"/>
</dbReference>
<dbReference type="InterPro" id="IPR024909">
    <property type="entry name" value="Cys-tRNA/MSH_ligase"/>
</dbReference>
<dbReference type="NCBIfam" id="TIGR00435">
    <property type="entry name" value="cysS"/>
    <property type="match status" value="1"/>
</dbReference>
<dbReference type="STRING" id="309798.COPRO5265_0863"/>
<dbReference type="Gene3D" id="3.40.50.620">
    <property type="entry name" value="HUPs"/>
    <property type="match status" value="1"/>
</dbReference>
<dbReference type="AlphaFoldDB" id="B5Y8V4"/>
<keyword evidence="9 12" id="KW-0067">ATP-binding</keyword>
<keyword evidence="4 12" id="KW-0963">Cytoplasm</keyword>
<evidence type="ECO:0000256" key="6">
    <source>
        <dbReference type="ARBA" id="ARBA00022723"/>
    </source>
</evidence>
<evidence type="ECO:0000256" key="2">
    <source>
        <dbReference type="ARBA" id="ARBA00005594"/>
    </source>
</evidence>
<feature type="binding site" evidence="12">
    <location>
        <position position="238"/>
    </location>
    <ligand>
        <name>Zn(2+)</name>
        <dbReference type="ChEBI" id="CHEBI:29105"/>
    </ligand>
</feature>
<dbReference type="InterPro" id="IPR015273">
    <property type="entry name" value="Cys-tRNA-synt_Ia_DALR"/>
</dbReference>
<dbReference type="RefSeq" id="WP_012544380.1">
    <property type="nucleotide sequence ID" value="NC_011295.1"/>
</dbReference>
<dbReference type="Pfam" id="PF01406">
    <property type="entry name" value="tRNA-synt_1e"/>
    <property type="match status" value="1"/>
</dbReference>
<dbReference type="PRINTS" id="PR00983">
    <property type="entry name" value="TRNASYNTHCYS"/>
</dbReference>
<feature type="binding site" evidence="12">
    <location>
        <position position="27"/>
    </location>
    <ligand>
        <name>Zn(2+)</name>
        <dbReference type="ChEBI" id="CHEBI:29105"/>
    </ligand>
</feature>
<dbReference type="Gene3D" id="1.20.120.1910">
    <property type="entry name" value="Cysteine-tRNA ligase, C-terminal anti-codon recognition domain"/>
    <property type="match status" value="1"/>
</dbReference>
<name>B5Y8V4_COPPD</name>
<dbReference type="EMBL" id="CP001145">
    <property type="protein sequence ID" value="ACI17728.1"/>
    <property type="molecule type" value="Genomic_DNA"/>
</dbReference>
<evidence type="ECO:0000256" key="5">
    <source>
        <dbReference type="ARBA" id="ARBA00022598"/>
    </source>
</evidence>
<evidence type="ECO:0000256" key="9">
    <source>
        <dbReference type="ARBA" id="ARBA00022840"/>
    </source>
</evidence>
<keyword evidence="7 12" id="KW-0547">Nucleotide-binding</keyword>
<reference evidence="14 15" key="2">
    <citation type="journal article" date="2014" name="Genome Announc.">
        <title>Complete Genome Sequence of Coprothermobacter proteolyticus DSM 5265.</title>
        <authorList>
            <person name="Alexiev A."/>
            <person name="Coil D.A."/>
            <person name="Badger J.H."/>
            <person name="Enticknap J."/>
            <person name="Ward N."/>
            <person name="Robb F.T."/>
            <person name="Eisen J.A."/>
        </authorList>
    </citation>
    <scope>NUCLEOTIDE SEQUENCE [LARGE SCALE GENOMIC DNA]</scope>
    <source>
        <strain evidence="15">ATCC 35245 / DSM 5265 / OCM 4 / BT</strain>
    </source>
</reference>
<evidence type="ECO:0000256" key="12">
    <source>
        <dbReference type="HAMAP-Rule" id="MF_00041"/>
    </source>
</evidence>
<evidence type="ECO:0000256" key="8">
    <source>
        <dbReference type="ARBA" id="ARBA00022833"/>
    </source>
</evidence>
<evidence type="ECO:0000256" key="7">
    <source>
        <dbReference type="ARBA" id="ARBA00022741"/>
    </source>
</evidence>
<comment type="caution">
    <text evidence="12">Lacks conserved residue(s) required for the propagation of feature annotation.</text>
</comment>
<keyword evidence="11 12" id="KW-0030">Aminoacyl-tRNA synthetase</keyword>
<dbReference type="InterPro" id="IPR014729">
    <property type="entry name" value="Rossmann-like_a/b/a_fold"/>
</dbReference>
<keyword evidence="6 12" id="KW-0479">Metal-binding</keyword>
<organism evidence="14 15">
    <name type="scientific">Coprothermobacter proteolyticus (strain ATCC 35245 / DSM 5265 / OCM 4 / BT)</name>
    <dbReference type="NCBI Taxonomy" id="309798"/>
    <lineage>
        <taxon>Bacteria</taxon>
        <taxon>Pseudomonadati</taxon>
        <taxon>Coprothermobacterota</taxon>
        <taxon>Coprothermobacteria</taxon>
        <taxon>Coprothermobacterales</taxon>
        <taxon>Coprothermobacteraceae</taxon>
        <taxon>Coprothermobacter</taxon>
    </lineage>
</organism>
<evidence type="ECO:0000259" key="13">
    <source>
        <dbReference type="SMART" id="SM00840"/>
    </source>
</evidence>
<feature type="domain" description="Cysteinyl-tRNA synthetase class Ia DALR" evidence="13">
    <location>
        <begin position="350"/>
        <end position="414"/>
    </location>
</feature>
<evidence type="ECO:0000256" key="11">
    <source>
        <dbReference type="ARBA" id="ARBA00023146"/>
    </source>
</evidence>
<dbReference type="PANTHER" id="PTHR10890:SF3">
    <property type="entry name" value="CYSTEINE--TRNA LIGASE, CYTOPLASMIC"/>
    <property type="match status" value="1"/>
</dbReference>
<comment type="subunit">
    <text evidence="3 12">Monomer.</text>
</comment>
<dbReference type="SUPFAM" id="SSF47323">
    <property type="entry name" value="Anticodon-binding domain of a subclass of class I aminoacyl-tRNA synthetases"/>
    <property type="match status" value="1"/>
</dbReference>
<reference evidence="15" key="1">
    <citation type="submission" date="2008-08" db="EMBL/GenBank/DDBJ databases">
        <title>The complete genome sequence of Coprothermobacter proteolyticus strain ATCC 5245 / DSM 5265 / BT.</title>
        <authorList>
            <person name="Dodson R.J."/>
            <person name="Durkin A.S."/>
            <person name="Wu M."/>
            <person name="Eisen J."/>
            <person name="Sutton G."/>
        </authorList>
    </citation>
    <scope>NUCLEOTIDE SEQUENCE [LARGE SCALE GENOMIC DNA]</scope>
    <source>
        <strain evidence="15">ATCC 35245 / DSM 5265 / OCM 4 / BT</strain>
    </source>
</reference>
<accession>B5Y8V4</accession>
<keyword evidence="8 12" id="KW-0862">Zinc</keyword>
<comment type="subcellular location">
    <subcellularLocation>
        <location evidence="1 12">Cytoplasm</location>
    </subcellularLocation>
</comment>
<feature type="binding site" evidence="12">
    <location>
        <position position="234"/>
    </location>
    <ligand>
        <name>Zn(2+)</name>
        <dbReference type="ChEBI" id="CHEBI:29105"/>
    </ligand>
</feature>
<feature type="short sequence motif" description="'HIGH' region" evidence="12">
    <location>
        <begin position="29"/>
        <end position="39"/>
    </location>
</feature>
<feature type="binding site" evidence="12">
    <location>
        <position position="209"/>
    </location>
    <ligand>
        <name>Zn(2+)</name>
        <dbReference type="ChEBI" id="CHEBI:29105"/>
    </ligand>
</feature>
<dbReference type="EC" id="6.1.1.16" evidence="12"/>
<dbReference type="PANTHER" id="PTHR10890">
    <property type="entry name" value="CYSTEINYL-TRNA SYNTHETASE"/>
    <property type="match status" value="1"/>
</dbReference>
<comment type="catalytic activity">
    <reaction evidence="12">
        <text>tRNA(Cys) + L-cysteine + ATP = L-cysteinyl-tRNA(Cys) + AMP + diphosphate</text>
        <dbReference type="Rhea" id="RHEA:17773"/>
        <dbReference type="Rhea" id="RHEA-COMP:9661"/>
        <dbReference type="Rhea" id="RHEA-COMP:9679"/>
        <dbReference type="ChEBI" id="CHEBI:30616"/>
        <dbReference type="ChEBI" id="CHEBI:33019"/>
        <dbReference type="ChEBI" id="CHEBI:35235"/>
        <dbReference type="ChEBI" id="CHEBI:78442"/>
        <dbReference type="ChEBI" id="CHEBI:78517"/>
        <dbReference type="ChEBI" id="CHEBI:456215"/>
        <dbReference type="EC" id="6.1.1.16"/>
    </reaction>
</comment>
<sequence length="460" mass="52915">MKLYDTLSRKFVDLEKKPGEKIAGYVCGITPYDEPHLGHVRTALVFDLFHRYVKAQGYKPVFVSNFTDVDDKIIERSVQLSIHPFALAEIYERLYYKLMDFLNVEPLYAYIRVSQVIPDIIEAIKQLIDKKHAYVTPDGVYFSVPSFPNYGELSGRKVEDISLLESRVEPSPFKKDPRDFALWKSRKPNETVWWHSPWGDGRPGWHIECTVISVKFAGFPLDFHGGGSDLIFPHHENEKAQSEALMGQEPFARAWMHTGMLRIGKEEMHKSLGNFIGATEIMAKYDPDVLRYLLLSTYYRDPVTFSEEVYNQAANTVNNLRSYFERLDWVSRDGEARTQVVSLVASAKETFHSALEDDLNSSAALAEVHKLIAQLRVEDLNTSEASIVKQFLTHGLRTVFGLRLTKNGKVDESLIQDMVELRNDFRKQKKFSEADAIRDMLLRHGIVLEDTKEGTRWIRE</sequence>
<evidence type="ECO:0000313" key="14">
    <source>
        <dbReference type="EMBL" id="ACI17728.1"/>
    </source>
</evidence>
<dbReference type="InterPro" id="IPR032678">
    <property type="entry name" value="tRNA-synt_1_cat_dom"/>
</dbReference>
<dbReference type="InterPro" id="IPR009080">
    <property type="entry name" value="tRNAsynth_Ia_anticodon-bd"/>
</dbReference>
<dbReference type="Proteomes" id="UP000001732">
    <property type="component" value="Chromosome"/>
</dbReference>
<dbReference type="InterPro" id="IPR015803">
    <property type="entry name" value="Cys-tRNA-ligase"/>
</dbReference>
<dbReference type="Pfam" id="PF09190">
    <property type="entry name" value="DALR_2"/>
    <property type="match status" value="1"/>
</dbReference>
<gene>
    <name evidence="12 14" type="primary">cysS</name>
    <name evidence="14" type="ordered locus">COPRO5265_0863</name>
</gene>
<feature type="binding site" evidence="12">
    <location>
        <position position="270"/>
    </location>
    <ligand>
        <name>ATP</name>
        <dbReference type="ChEBI" id="CHEBI:30616"/>
    </ligand>
</feature>
<protein>
    <recommendedName>
        <fullName evidence="12">Cysteine--tRNA ligase</fullName>
        <ecNumber evidence="12">6.1.1.16</ecNumber>
    </recommendedName>
    <alternativeName>
        <fullName evidence="12">Cysteinyl-tRNA synthetase</fullName>
        <shortName evidence="12">CysRS</shortName>
    </alternativeName>
</protein>
<keyword evidence="10 12" id="KW-0648">Protein biosynthesis</keyword>
<dbReference type="HAMAP" id="MF_00041">
    <property type="entry name" value="Cys_tRNA_synth"/>
    <property type="match status" value="1"/>
</dbReference>
<proteinExistence type="inferred from homology"/>
<comment type="cofactor">
    <cofactor evidence="12">
        <name>Zn(2+)</name>
        <dbReference type="ChEBI" id="CHEBI:29105"/>
    </cofactor>
    <text evidence="12">Binds 1 zinc ion per subunit.</text>
</comment>
<dbReference type="CDD" id="cd00672">
    <property type="entry name" value="CysRS_core"/>
    <property type="match status" value="1"/>
</dbReference>
<evidence type="ECO:0000256" key="3">
    <source>
        <dbReference type="ARBA" id="ARBA00011245"/>
    </source>
</evidence>
<evidence type="ECO:0000256" key="4">
    <source>
        <dbReference type="ARBA" id="ARBA00022490"/>
    </source>
</evidence>
<dbReference type="GO" id="GO:0005829">
    <property type="term" value="C:cytosol"/>
    <property type="evidence" value="ECO:0007669"/>
    <property type="project" value="TreeGrafter"/>
</dbReference>
<keyword evidence="15" id="KW-1185">Reference proteome</keyword>
<dbReference type="GO" id="GO:0008270">
    <property type="term" value="F:zinc ion binding"/>
    <property type="evidence" value="ECO:0007669"/>
    <property type="project" value="UniProtKB-UniRule"/>
</dbReference>
<dbReference type="KEGG" id="cpo:COPRO5265_0863"/>
<dbReference type="eggNOG" id="COG0215">
    <property type="taxonomic scope" value="Bacteria"/>
</dbReference>